<reference evidence="1 2" key="1">
    <citation type="submission" date="2011-12" db="EMBL/GenBank/DDBJ databases">
        <authorList>
            <person name="Brinkac L."/>
            <person name="Radune D."/>
            <person name="Sanka R."/>
            <person name="Selengut J."/>
            <person name="DebRoy C."/>
            <person name="Feng P."/>
            <person name="Fratamico P.M."/>
            <person name="Kapur V."/>
            <person name="Kariyawasam S."/>
            <person name="Losada L."/>
            <person name="Nierman W.C."/>
            <person name="Nelson K."/>
        </authorList>
    </citation>
    <scope>NUCLEOTIDE SEQUENCE [LARGE SCALE GENOMIC DNA]</scope>
    <source>
        <strain evidence="1 2">4.0967</strain>
    </source>
</reference>
<evidence type="ECO:0000313" key="2">
    <source>
        <dbReference type="Proteomes" id="UP000003866"/>
    </source>
</evidence>
<dbReference type="AlphaFoldDB" id="A0AAN3V977"/>
<proteinExistence type="predicted"/>
<dbReference type="EMBL" id="AFAA02000008">
    <property type="protein sequence ID" value="EII37120.1"/>
    <property type="molecule type" value="Genomic_DNA"/>
</dbReference>
<gene>
    <name evidence="1" type="ORF">EC40967_2131</name>
</gene>
<organism evidence="1 2">
    <name type="scientific">Escherichia coli 4.0967</name>
    <dbReference type="NCBI Taxonomy" id="869687"/>
    <lineage>
        <taxon>Bacteria</taxon>
        <taxon>Pseudomonadati</taxon>
        <taxon>Pseudomonadota</taxon>
        <taxon>Gammaproteobacteria</taxon>
        <taxon>Enterobacterales</taxon>
        <taxon>Enterobacteriaceae</taxon>
        <taxon>Escherichia</taxon>
    </lineage>
</organism>
<accession>A0AAN3V977</accession>
<name>A0AAN3V977_ECOLX</name>
<evidence type="ECO:0000313" key="1">
    <source>
        <dbReference type="EMBL" id="EII37120.1"/>
    </source>
</evidence>
<sequence length="45" mass="5116">MAISIVIFRKYLSCIGESEQDQTFAKFAKDFAHFANFTVPLCDVL</sequence>
<dbReference type="Proteomes" id="UP000003866">
    <property type="component" value="Unassembled WGS sequence"/>
</dbReference>
<protein>
    <submittedName>
        <fullName evidence="1">Uncharacterized protein</fullName>
    </submittedName>
</protein>
<comment type="caution">
    <text evidence="1">The sequence shown here is derived from an EMBL/GenBank/DDBJ whole genome shotgun (WGS) entry which is preliminary data.</text>
</comment>